<feature type="transmembrane region" description="Helical" evidence="2">
    <location>
        <begin position="20"/>
        <end position="41"/>
    </location>
</feature>
<feature type="transmembrane region" description="Helical" evidence="2">
    <location>
        <begin position="61"/>
        <end position="85"/>
    </location>
</feature>
<keyword evidence="2" id="KW-0472">Membrane</keyword>
<organism evidence="3 4">
    <name type="scientific">Ilex paraguariensis</name>
    <name type="common">yerba mate</name>
    <dbReference type="NCBI Taxonomy" id="185542"/>
    <lineage>
        <taxon>Eukaryota</taxon>
        <taxon>Viridiplantae</taxon>
        <taxon>Streptophyta</taxon>
        <taxon>Embryophyta</taxon>
        <taxon>Tracheophyta</taxon>
        <taxon>Spermatophyta</taxon>
        <taxon>Magnoliopsida</taxon>
        <taxon>eudicotyledons</taxon>
        <taxon>Gunneridae</taxon>
        <taxon>Pentapetalae</taxon>
        <taxon>asterids</taxon>
        <taxon>campanulids</taxon>
        <taxon>Aquifoliales</taxon>
        <taxon>Aquifoliaceae</taxon>
        <taxon>Ilex</taxon>
    </lineage>
</organism>
<name>A0ABC8R5G2_9AQUA</name>
<keyword evidence="2" id="KW-0812">Transmembrane</keyword>
<dbReference type="AlphaFoldDB" id="A0ABC8R5G2"/>
<accession>A0ABC8R5G2</accession>
<keyword evidence="4" id="KW-1185">Reference proteome</keyword>
<protein>
    <submittedName>
        <fullName evidence="3">Uncharacterized protein</fullName>
    </submittedName>
</protein>
<reference evidence="3 4" key="1">
    <citation type="submission" date="2024-02" db="EMBL/GenBank/DDBJ databases">
        <authorList>
            <person name="Vignale AGUSTIN F."/>
            <person name="Sosa J E."/>
            <person name="Modenutti C."/>
        </authorList>
    </citation>
    <scope>NUCLEOTIDE SEQUENCE [LARGE SCALE GENOMIC DNA]</scope>
</reference>
<dbReference type="Gene3D" id="1.20.1250.20">
    <property type="entry name" value="MFS general substrate transporter like domains"/>
    <property type="match status" value="1"/>
</dbReference>
<evidence type="ECO:0000313" key="3">
    <source>
        <dbReference type="EMBL" id="CAK9140240.1"/>
    </source>
</evidence>
<evidence type="ECO:0000313" key="4">
    <source>
        <dbReference type="Proteomes" id="UP001642360"/>
    </source>
</evidence>
<proteinExistence type="inferred from homology"/>
<sequence>MKIGELLSDFRKKVKDTIIFYNVFCWSAIIVSGLEIGYSFVDNAVGKLLMDYLENQRDENNLWTSVVMVNAKEGLASVLMIFVAYTADAHLGRFKMVSSCTAAYIVVSAYNGVPTALAIWLMKDLEASSQFFGRKSCHQENRRQNFFPLDFLTAGIFESPPFFLGRKS</sequence>
<comment type="similarity">
    <text evidence="1">Belongs to the major facilitator superfamily. Phosphate:H(+) symporter (TC 2.A.1.9) family.</text>
</comment>
<dbReference type="InterPro" id="IPR036259">
    <property type="entry name" value="MFS_trans_sf"/>
</dbReference>
<evidence type="ECO:0000256" key="1">
    <source>
        <dbReference type="ARBA" id="ARBA00044504"/>
    </source>
</evidence>
<gene>
    <name evidence="3" type="ORF">ILEXP_LOCUS7681</name>
</gene>
<evidence type="ECO:0000256" key="2">
    <source>
        <dbReference type="SAM" id="Phobius"/>
    </source>
</evidence>
<keyword evidence="2" id="KW-1133">Transmembrane helix</keyword>
<dbReference type="Proteomes" id="UP001642360">
    <property type="component" value="Unassembled WGS sequence"/>
</dbReference>
<dbReference type="EMBL" id="CAUOFW020001025">
    <property type="protein sequence ID" value="CAK9140240.1"/>
    <property type="molecule type" value="Genomic_DNA"/>
</dbReference>
<comment type="caution">
    <text evidence="3">The sequence shown here is derived from an EMBL/GenBank/DDBJ whole genome shotgun (WGS) entry which is preliminary data.</text>
</comment>
<feature type="transmembrane region" description="Helical" evidence="2">
    <location>
        <begin position="97"/>
        <end position="122"/>
    </location>
</feature>